<gene>
    <name evidence="2" type="ORF">NUM_42880</name>
</gene>
<proteinExistence type="predicted"/>
<dbReference type="Proteomes" id="UP000614996">
    <property type="component" value="Unassembled WGS sequence"/>
</dbReference>
<keyword evidence="3" id="KW-1185">Reference proteome</keyword>
<reference evidence="3" key="1">
    <citation type="journal article" date="2021" name="Int. J. Syst. Evol. Microbiol.">
        <title>Actinocatenispora comari sp. nov., an endophytic actinomycete isolated from aerial parts of Comarum salesowianum.</title>
        <authorList>
            <person name="Oyunbileg N."/>
            <person name="Iizaka Y."/>
            <person name="Hamada M."/>
            <person name="Davaapurev B.O."/>
            <person name="Fukumoto A."/>
            <person name="Tsetseg B."/>
            <person name="Kato F."/>
            <person name="Tamura T."/>
            <person name="Batkhuu J."/>
            <person name="Anzai Y."/>
        </authorList>
    </citation>
    <scope>NUCLEOTIDE SEQUENCE [LARGE SCALE GENOMIC DNA]</scope>
    <source>
        <strain evidence="3">NUM-2625</strain>
    </source>
</reference>
<dbReference type="EMBL" id="BOPO01000084">
    <property type="protein sequence ID" value="GIL29034.1"/>
    <property type="molecule type" value="Genomic_DNA"/>
</dbReference>
<organism evidence="2 3">
    <name type="scientific">Actinocatenispora comari</name>
    <dbReference type="NCBI Taxonomy" id="2807577"/>
    <lineage>
        <taxon>Bacteria</taxon>
        <taxon>Bacillati</taxon>
        <taxon>Actinomycetota</taxon>
        <taxon>Actinomycetes</taxon>
        <taxon>Micromonosporales</taxon>
        <taxon>Micromonosporaceae</taxon>
        <taxon>Actinocatenispora</taxon>
    </lineage>
</organism>
<sequence>MRDPLPATRLMKVDAAVDHTRLNTRPQHNPGNLVARTRTSRRREILDPRNARPPALRVGAQNDTPP</sequence>
<comment type="caution">
    <text evidence="2">The sequence shown here is derived from an EMBL/GenBank/DDBJ whole genome shotgun (WGS) entry which is preliminary data.</text>
</comment>
<feature type="region of interest" description="Disordered" evidence="1">
    <location>
        <begin position="45"/>
        <end position="66"/>
    </location>
</feature>
<accession>A0A8J4EPS3</accession>
<protein>
    <submittedName>
        <fullName evidence="2">Uncharacterized protein</fullName>
    </submittedName>
</protein>
<evidence type="ECO:0000256" key="1">
    <source>
        <dbReference type="SAM" id="MobiDB-lite"/>
    </source>
</evidence>
<evidence type="ECO:0000313" key="2">
    <source>
        <dbReference type="EMBL" id="GIL29034.1"/>
    </source>
</evidence>
<evidence type="ECO:0000313" key="3">
    <source>
        <dbReference type="Proteomes" id="UP000614996"/>
    </source>
</evidence>
<name>A0A8J4EPS3_9ACTN</name>
<dbReference type="AlphaFoldDB" id="A0A8J4EPS3"/>